<evidence type="ECO:0000256" key="1">
    <source>
        <dbReference type="SAM" id="SignalP"/>
    </source>
</evidence>
<dbReference type="AlphaFoldDB" id="A0AAE0K122"/>
<proteinExistence type="predicted"/>
<evidence type="ECO:0000313" key="2">
    <source>
        <dbReference type="EMBL" id="KAK3367411.1"/>
    </source>
</evidence>
<evidence type="ECO:0000313" key="3">
    <source>
        <dbReference type="Proteomes" id="UP001287356"/>
    </source>
</evidence>
<accession>A0AAE0K122</accession>
<keyword evidence="3" id="KW-1185">Reference proteome</keyword>
<keyword evidence="1" id="KW-0732">Signal</keyword>
<organism evidence="2 3">
    <name type="scientific">Lasiosphaeria ovina</name>
    <dbReference type="NCBI Taxonomy" id="92902"/>
    <lineage>
        <taxon>Eukaryota</taxon>
        <taxon>Fungi</taxon>
        <taxon>Dikarya</taxon>
        <taxon>Ascomycota</taxon>
        <taxon>Pezizomycotina</taxon>
        <taxon>Sordariomycetes</taxon>
        <taxon>Sordariomycetidae</taxon>
        <taxon>Sordariales</taxon>
        <taxon>Lasiosphaeriaceae</taxon>
        <taxon>Lasiosphaeria</taxon>
    </lineage>
</organism>
<gene>
    <name evidence="2" type="ORF">B0T24DRAFT_710351</name>
</gene>
<feature type="signal peptide" evidence="1">
    <location>
        <begin position="1"/>
        <end position="20"/>
    </location>
</feature>
<sequence length="219" mass="23306">MKFQLLAAAAVSFFAAATLALPSPQGTGPHGLIPDTDDWDAETDVLAARAPTPTAIPDVAVPDVGDFNFTGDFDSPLDKLLDQIDAIPDAVLEAGDDALHKYLVDHGIRAPDAKLRRDVFDEADFSAVVARSELEARTSVWKIAKCVAAIVKLLGTTAIPAAKLLRIKKYIKLLGGVKKAVKLLLKAKTRAQRLKLGGQALVKLAAELLGISSVKKNCF</sequence>
<feature type="chain" id="PRO_5042172524" evidence="1">
    <location>
        <begin position="21"/>
        <end position="219"/>
    </location>
</feature>
<reference evidence="2" key="2">
    <citation type="submission" date="2023-06" db="EMBL/GenBank/DDBJ databases">
        <authorList>
            <consortium name="Lawrence Berkeley National Laboratory"/>
            <person name="Haridas S."/>
            <person name="Hensen N."/>
            <person name="Bonometti L."/>
            <person name="Westerberg I."/>
            <person name="Brannstrom I.O."/>
            <person name="Guillou S."/>
            <person name="Cros-Aarteil S."/>
            <person name="Calhoun S."/>
            <person name="Kuo A."/>
            <person name="Mondo S."/>
            <person name="Pangilinan J."/>
            <person name="Riley R."/>
            <person name="Labutti K."/>
            <person name="Andreopoulos B."/>
            <person name="Lipzen A."/>
            <person name="Chen C."/>
            <person name="Yanf M."/>
            <person name="Daum C."/>
            <person name="Ng V."/>
            <person name="Clum A."/>
            <person name="Steindorff A."/>
            <person name="Ohm R."/>
            <person name="Martin F."/>
            <person name="Silar P."/>
            <person name="Natvig D."/>
            <person name="Lalanne C."/>
            <person name="Gautier V."/>
            <person name="Ament-Velasquez S.L."/>
            <person name="Kruys A."/>
            <person name="Hutchinson M.I."/>
            <person name="Powell A.J."/>
            <person name="Barry K."/>
            <person name="Miller A.N."/>
            <person name="Grigoriev I.V."/>
            <person name="Debuchy R."/>
            <person name="Gladieux P."/>
            <person name="Thoren M.H."/>
            <person name="Johannesson H."/>
        </authorList>
    </citation>
    <scope>NUCLEOTIDE SEQUENCE</scope>
    <source>
        <strain evidence="2">CBS 958.72</strain>
    </source>
</reference>
<dbReference type="EMBL" id="JAULSN010000007">
    <property type="protein sequence ID" value="KAK3367411.1"/>
    <property type="molecule type" value="Genomic_DNA"/>
</dbReference>
<dbReference type="Proteomes" id="UP001287356">
    <property type="component" value="Unassembled WGS sequence"/>
</dbReference>
<reference evidence="2" key="1">
    <citation type="journal article" date="2023" name="Mol. Phylogenet. Evol.">
        <title>Genome-scale phylogeny and comparative genomics of the fungal order Sordariales.</title>
        <authorList>
            <person name="Hensen N."/>
            <person name="Bonometti L."/>
            <person name="Westerberg I."/>
            <person name="Brannstrom I.O."/>
            <person name="Guillou S."/>
            <person name="Cros-Aarteil S."/>
            <person name="Calhoun S."/>
            <person name="Haridas S."/>
            <person name="Kuo A."/>
            <person name="Mondo S."/>
            <person name="Pangilinan J."/>
            <person name="Riley R."/>
            <person name="LaButti K."/>
            <person name="Andreopoulos B."/>
            <person name="Lipzen A."/>
            <person name="Chen C."/>
            <person name="Yan M."/>
            <person name="Daum C."/>
            <person name="Ng V."/>
            <person name="Clum A."/>
            <person name="Steindorff A."/>
            <person name="Ohm R.A."/>
            <person name="Martin F."/>
            <person name="Silar P."/>
            <person name="Natvig D.O."/>
            <person name="Lalanne C."/>
            <person name="Gautier V."/>
            <person name="Ament-Velasquez S.L."/>
            <person name="Kruys A."/>
            <person name="Hutchinson M.I."/>
            <person name="Powell A.J."/>
            <person name="Barry K."/>
            <person name="Miller A.N."/>
            <person name="Grigoriev I.V."/>
            <person name="Debuchy R."/>
            <person name="Gladieux P."/>
            <person name="Hiltunen Thoren M."/>
            <person name="Johannesson H."/>
        </authorList>
    </citation>
    <scope>NUCLEOTIDE SEQUENCE</scope>
    <source>
        <strain evidence="2">CBS 958.72</strain>
    </source>
</reference>
<protein>
    <submittedName>
        <fullName evidence="2">Uncharacterized protein</fullName>
    </submittedName>
</protein>
<name>A0AAE0K122_9PEZI</name>
<comment type="caution">
    <text evidence="2">The sequence shown here is derived from an EMBL/GenBank/DDBJ whole genome shotgun (WGS) entry which is preliminary data.</text>
</comment>